<dbReference type="InterPro" id="IPR006597">
    <property type="entry name" value="Sel1-like"/>
</dbReference>
<dbReference type="Gene3D" id="1.25.40.10">
    <property type="entry name" value="Tetratricopeptide repeat domain"/>
    <property type="match status" value="5"/>
</dbReference>
<evidence type="ECO:0000256" key="3">
    <source>
        <dbReference type="PROSITE-ProRule" id="PRU00339"/>
    </source>
</evidence>
<organism evidence="4 5">
    <name type="scientific">Myriangium duriaei CBS 260.36</name>
    <dbReference type="NCBI Taxonomy" id="1168546"/>
    <lineage>
        <taxon>Eukaryota</taxon>
        <taxon>Fungi</taxon>
        <taxon>Dikarya</taxon>
        <taxon>Ascomycota</taxon>
        <taxon>Pezizomycotina</taxon>
        <taxon>Dothideomycetes</taxon>
        <taxon>Dothideomycetidae</taxon>
        <taxon>Myriangiales</taxon>
        <taxon>Myriangiaceae</taxon>
        <taxon>Myriangium</taxon>
    </lineage>
</organism>
<dbReference type="Proteomes" id="UP000799439">
    <property type="component" value="Unassembled WGS sequence"/>
</dbReference>
<gene>
    <name evidence="4" type="ORF">K461DRAFT_311530</name>
</gene>
<dbReference type="Pfam" id="PF14559">
    <property type="entry name" value="TPR_19"/>
    <property type="match status" value="2"/>
</dbReference>
<dbReference type="Pfam" id="PF13432">
    <property type="entry name" value="TPR_16"/>
    <property type="match status" value="1"/>
</dbReference>
<evidence type="ECO:0000256" key="2">
    <source>
        <dbReference type="ARBA" id="ARBA00022803"/>
    </source>
</evidence>
<dbReference type="GO" id="GO:0055087">
    <property type="term" value="C:Ski complex"/>
    <property type="evidence" value="ECO:0007669"/>
    <property type="project" value="InterPro"/>
</dbReference>
<evidence type="ECO:0000313" key="4">
    <source>
        <dbReference type="EMBL" id="KAF2155242.1"/>
    </source>
</evidence>
<feature type="repeat" description="TPR" evidence="3">
    <location>
        <begin position="38"/>
        <end position="71"/>
    </location>
</feature>
<dbReference type="SUPFAM" id="SSF81901">
    <property type="entry name" value="HCP-like"/>
    <property type="match status" value="1"/>
</dbReference>
<name>A0A9P4J4F6_9PEZI</name>
<dbReference type="SMART" id="SM00671">
    <property type="entry name" value="SEL1"/>
    <property type="match status" value="4"/>
</dbReference>
<accession>A0A9P4J4F6</accession>
<sequence>MSGTKAALKAAKSAIDESNWDEVIKQSETVLEADRNNYFAKLFLGRAYEKKNEIDKAAKVYHEAANLKPDDTQAWQGLASLYESQGAKYLDAYGEVAVKLAVLFAQANDMHRSQSIIDKLTLLAKKNGNPAQHKRALQVLLPGSPVWGFLEGRVQHPSITFRRLIDITEKEEQARISKEIAERRTRIGARLGKVTEEVKREVYEQSDLEALLRGAIDWTDDDTTRRELEEKLFQRAYDTLVVMPSELKDDKRAQVIETARGMVIVKHPFRLAWDVHIEWQDRARIESFDVTILQEYLTFFPEAGLSRVLRAYLRSEVSPFSLPSSSEDDESDDTATELLPEDRLLLMAEGLGDGKSSPLAHRMTAEYYLSLEEYESAIDTVRTGLKLLKAEENKAAMTLQEDRDAFNTILATSLVHHQSPKNHPEAKALMEDILQRKSDSAPALAGLGLVYEEEGNYPEAIKYLSQALKQEPNNIRIRVEAAWCNALSGQYQQAVPDFEACLDDIRGDDPKSKDLRATVQYRIGRCIWEIDSTKAARKDRKGAYSYLLASIKSNVNFAPAYTSLGFYYADYAKDKKRARQCFQKAFELSASEVEAAERLATAFADQGEWDVVELVAQRVVDSGKTKPSPGSRKKGISWPFSALGVVQMTRQEYSQAITSFLSALRISPNDYHSYVGLGESYHNSGRYNSASRTFHYAEAPHDGVEMKISGEKWFTEYMLANVHRELGDHDEAIELLQGVLADRPDEFGVLLALLQTYIERSWRRLDTGFFGKAAESARQALELAGDVAKSRPEAFNLWKAVGDACSVFHWTRRSVESFPGERATSLLKADVDSSVYDLLADVDKVNAHTLDDKTQINGDAGLVEVSEYLKLSLLAYKRAVHCCSHDIHAQAVAWYNLGWAEYRAYCELPSLDGRRFSMAAVRCFKRAIELEAGNSEFWNALGVVTSGLNVKVAQHAFIRSLYLNERSAQTWTNLGVLYLNNHDTELAHQAFGRAQSTDPDCAHAWLGEGLIALSIGDNKEALSHFVHAFEISDCLSLLTKKQYTISVFDSLISKKTTSSELTQLIQPLFALRQLHAQVPADKIFQHLSALLSERVGDHTSAITTLSDLTSLLEAEYETTESPAVLLRFAHANSDLARNHLALHSYVEAIDHATTALDLTSDLPPETQERAADKIRLSAHLTAGLANFYSSQLDDSIVSFRAALAESNSNPAVVCLLSQVLWAHNGASERTVAREQLEGCVEAHPQHVQAWVLLGAMAGLEGDDEALGVIRGELVALMGEDGVGEVEREQISQALVAMAGVKGDVEDEVRRQVVLRPDRVAAWSALAGLAEGGDADYAANMALLAAGRAVPPLGAIEAERLAKAYAGTGELGHTQKAVMLAPWEAMGESAQA</sequence>
<feature type="repeat" description="TPR" evidence="3">
    <location>
        <begin position="441"/>
        <end position="474"/>
    </location>
</feature>
<dbReference type="OrthoDB" id="421075at2759"/>
<dbReference type="SUPFAM" id="SSF48452">
    <property type="entry name" value="TPR-like"/>
    <property type="match status" value="3"/>
</dbReference>
<dbReference type="InterPro" id="IPR040962">
    <property type="entry name" value="TPR_22"/>
</dbReference>
<dbReference type="InterPro" id="IPR019734">
    <property type="entry name" value="TPR_rpt"/>
</dbReference>
<evidence type="ECO:0000256" key="1">
    <source>
        <dbReference type="ARBA" id="ARBA00022737"/>
    </source>
</evidence>
<keyword evidence="1" id="KW-0677">Repeat</keyword>
<dbReference type="PANTHER" id="PTHR15704:SF7">
    <property type="entry name" value="SUPERKILLER COMPLEX PROTEIN 3"/>
    <property type="match status" value="1"/>
</dbReference>
<proteinExistence type="predicted"/>
<dbReference type="PROSITE" id="PS50293">
    <property type="entry name" value="TPR_REGION"/>
    <property type="match status" value="1"/>
</dbReference>
<evidence type="ECO:0000313" key="5">
    <source>
        <dbReference type="Proteomes" id="UP000799439"/>
    </source>
</evidence>
<dbReference type="EMBL" id="ML996083">
    <property type="protein sequence ID" value="KAF2155242.1"/>
    <property type="molecule type" value="Genomic_DNA"/>
</dbReference>
<keyword evidence="2 3" id="KW-0802">TPR repeat</keyword>
<reference evidence="4" key="1">
    <citation type="journal article" date="2020" name="Stud. Mycol.">
        <title>101 Dothideomycetes genomes: a test case for predicting lifestyles and emergence of pathogens.</title>
        <authorList>
            <person name="Haridas S."/>
            <person name="Albert R."/>
            <person name="Binder M."/>
            <person name="Bloem J."/>
            <person name="Labutti K."/>
            <person name="Salamov A."/>
            <person name="Andreopoulos B."/>
            <person name="Baker S."/>
            <person name="Barry K."/>
            <person name="Bills G."/>
            <person name="Bluhm B."/>
            <person name="Cannon C."/>
            <person name="Castanera R."/>
            <person name="Culley D."/>
            <person name="Daum C."/>
            <person name="Ezra D."/>
            <person name="Gonzalez J."/>
            <person name="Henrissat B."/>
            <person name="Kuo A."/>
            <person name="Liang C."/>
            <person name="Lipzen A."/>
            <person name="Lutzoni F."/>
            <person name="Magnuson J."/>
            <person name="Mondo S."/>
            <person name="Nolan M."/>
            <person name="Ohm R."/>
            <person name="Pangilinan J."/>
            <person name="Park H.-J."/>
            <person name="Ramirez L."/>
            <person name="Alfaro M."/>
            <person name="Sun H."/>
            <person name="Tritt A."/>
            <person name="Yoshinaga Y."/>
            <person name="Zwiers L.-H."/>
            <person name="Turgeon B."/>
            <person name="Goodwin S."/>
            <person name="Spatafora J."/>
            <person name="Crous P."/>
            <person name="Grigoriev I."/>
        </authorList>
    </citation>
    <scope>NUCLEOTIDE SEQUENCE</scope>
    <source>
        <strain evidence="4">CBS 260.36</strain>
    </source>
</reference>
<comment type="caution">
    <text evidence="4">The sequence shown here is derived from an EMBL/GenBank/DDBJ whole genome shotgun (WGS) entry which is preliminary data.</text>
</comment>
<dbReference type="Pfam" id="PF18833">
    <property type="entry name" value="TPR_22"/>
    <property type="match status" value="1"/>
</dbReference>
<dbReference type="InterPro" id="IPR039226">
    <property type="entry name" value="Ski3/TTC37"/>
</dbReference>
<dbReference type="SMART" id="SM00028">
    <property type="entry name" value="TPR"/>
    <property type="match status" value="11"/>
</dbReference>
<dbReference type="InterPro" id="IPR011990">
    <property type="entry name" value="TPR-like_helical_dom_sf"/>
</dbReference>
<dbReference type="PROSITE" id="PS50005">
    <property type="entry name" value="TPR"/>
    <property type="match status" value="4"/>
</dbReference>
<dbReference type="GO" id="GO:0006401">
    <property type="term" value="P:RNA catabolic process"/>
    <property type="evidence" value="ECO:0007669"/>
    <property type="project" value="InterPro"/>
</dbReference>
<protein>
    <submittedName>
        <fullName evidence="4">TPR-like protein</fullName>
    </submittedName>
</protein>
<dbReference type="Pfam" id="PF13176">
    <property type="entry name" value="TPR_7"/>
    <property type="match status" value="1"/>
</dbReference>
<feature type="repeat" description="TPR" evidence="3">
    <location>
        <begin position="637"/>
        <end position="670"/>
    </location>
</feature>
<feature type="repeat" description="TPR" evidence="3">
    <location>
        <begin position="968"/>
        <end position="1001"/>
    </location>
</feature>
<dbReference type="PANTHER" id="PTHR15704">
    <property type="entry name" value="SUPERKILLER 3 PROTEIN-RELATED"/>
    <property type="match status" value="1"/>
</dbReference>
<keyword evidence="5" id="KW-1185">Reference proteome</keyword>